<evidence type="ECO:0000313" key="2">
    <source>
        <dbReference type="EMBL" id="QHU03413.1"/>
    </source>
</evidence>
<keyword evidence="1" id="KW-0472">Membrane</keyword>
<dbReference type="AlphaFoldDB" id="A0A6C0JDF2"/>
<name>A0A6C0JDF2_9ZZZZ</name>
<keyword evidence="1" id="KW-1133">Transmembrane helix</keyword>
<organism evidence="2">
    <name type="scientific">viral metagenome</name>
    <dbReference type="NCBI Taxonomy" id="1070528"/>
    <lineage>
        <taxon>unclassified sequences</taxon>
        <taxon>metagenomes</taxon>
        <taxon>organismal metagenomes</taxon>
    </lineage>
</organism>
<protein>
    <submittedName>
        <fullName evidence="2">Uncharacterized protein</fullName>
    </submittedName>
</protein>
<dbReference type="EMBL" id="MN740377">
    <property type="protein sequence ID" value="QHU03413.1"/>
    <property type="molecule type" value="Genomic_DNA"/>
</dbReference>
<sequence>MDYLYIVLLMFFVTIIIASLVNESFQNYYIAQPTKCFSCEKELPAKLKYLGGPTKCFSCEKEMAARYGMEYSDLAQPTKCFSCEAQMGKLIR</sequence>
<feature type="transmembrane region" description="Helical" evidence="1">
    <location>
        <begin position="6"/>
        <end position="25"/>
    </location>
</feature>
<reference evidence="2" key="1">
    <citation type="journal article" date="2020" name="Nature">
        <title>Giant virus diversity and host interactions through global metagenomics.</title>
        <authorList>
            <person name="Schulz F."/>
            <person name="Roux S."/>
            <person name="Paez-Espino D."/>
            <person name="Jungbluth S."/>
            <person name="Walsh D.A."/>
            <person name="Denef V.J."/>
            <person name="McMahon K.D."/>
            <person name="Konstantinidis K.T."/>
            <person name="Eloe-Fadrosh E.A."/>
            <person name="Kyrpides N.C."/>
            <person name="Woyke T."/>
        </authorList>
    </citation>
    <scope>NUCLEOTIDE SEQUENCE</scope>
    <source>
        <strain evidence="2">GVMAG-M-3300026093-6</strain>
    </source>
</reference>
<keyword evidence="1" id="KW-0812">Transmembrane</keyword>
<proteinExistence type="predicted"/>
<evidence type="ECO:0000256" key="1">
    <source>
        <dbReference type="SAM" id="Phobius"/>
    </source>
</evidence>
<accession>A0A6C0JDF2</accession>